<evidence type="ECO:0000313" key="3">
    <source>
        <dbReference type="Proteomes" id="UP000243629"/>
    </source>
</evidence>
<protein>
    <submittedName>
        <fullName evidence="2">Uncharacterized protein</fullName>
    </submittedName>
</protein>
<proteinExistence type="predicted"/>
<dbReference type="SUPFAM" id="SSF63829">
    <property type="entry name" value="Calcium-dependent phosphotriesterase"/>
    <property type="match status" value="1"/>
</dbReference>
<dbReference type="EMBL" id="FOUI01000006">
    <property type="protein sequence ID" value="SFM48367.1"/>
    <property type="molecule type" value="Genomic_DNA"/>
</dbReference>
<dbReference type="OrthoDB" id="9801383at2"/>
<dbReference type="InterPro" id="IPR006311">
    <property type="entry name" value="TAT_signal"/>
</dbReference>
<dbReference type="PANTHER" id="PTHR35399">
    <property type="entry name" value="SLR8030 PROTEIN"/>
    <property type="match status" value="1"/>
</dbReference>
<dbReference type="AlphaFoldDB" id="A0A1I4R7Z5"/>
<keyword evidence="3" id="KW-1185">Reference proteome</keyword>
<dbReference type="PANTHER" id="PTHR35399:SF2">
    <property type="entry name" value="DUF839 DOMAIN-CONTAINING PROTEIN"/>
    <property type="match status" value="1"/>
</dbReference>
<name>A0A1I4R7Z5_9GAMM</name>
<dbReference type="Pfam" id="PF05787">
    <property type="entry name" value="PhoX"/>
    <property type="match status" value="1"/>
</dbReference>
<reference evidence="3" key="1">
    <citation type="submission" date="2016-10" db="EMBL/GenBank/DDBJ databases">
        <authorList>
            <person name="Varghese N."/>
            <person name="Submissions S."/>
        </authorList>
    </citation>
    <scope>NUCLEOTIDE SEQUENCE [LARGE SCALE GENOMIC DNA]</scope>
    <source>
        <strain evidence="3">DSM 24213</strain>
    </source>
</reference>
<sequence length="699" mass="75334">MSSEKNTVISIVDHGAGDEPQVNLSPNPTFDSVMRARLSRRDLLKGSMGAAALGFLGIGLAGCRSSSSSNRDGGDTGTPAPEAALLGFSAIATSVADTIVVPEGYSYQVFIPWGTPITGSYPSFSVNNSGADQAEQIGMHHDGMHFFPIEGQDPFEGSSTDGLLVLNHEYVEPRFMHASHAGQALGSGGVIVAGDGTRNTDEVLKEMNAHGISIVRVRKGMDNRWSVQPDMLNRRITALTPMELHGPVRGSSFVRTLYSPTGTLTRGTLNNCAHGVTPWNTYMFSEENWAGYFRNGGDNPREHARYGVNASPTGRGRYAWELAASGEDQYVRFDASIKTADATGDYRNEPNCFGWMCEVDPFDPDSVPKKRTALGRFAHEGVVFAPAAEGRPVVCYSGDDSTFQYIYKFVSADSYNAATASGSLLDNGILYVARFNSDGTGEWLPLVYGQNGLTPDNGFTSQADVLVNTRLAADRVGGTPMDRPEWGAVDPANGDVYFTLTNNSARNTASENDPNPRVTNRHGHIIRWAEAGGDHSATSFEWDMFLLAGDGGESGQVNLTGRDLNGQVLGQEAYMSSPDGLWIDRDSRIWIQTDIGESSQNTGVFEIFGNNQMFAANPQTGEIRRFLVGPVGQEITGVITTPDQRTMFINVQHPGATTSPAQWAAGEATSSWPDNDLFNYPPRSATVVIWKNDGGVIGS</sequence>
<dbReference type="InterPro" id="IPR008557">
    <property type="entry name" value="PhoX"/>
</dbReference>
<evidence type="ECO:0000313" key="2">
    <source>
        <dbReference type="EMBL" id="SFM48367.1"/>
    </source>
</evidence>
<dbReference type="PROSITE" id="PS51318">
    <property type="entry name" value="TAT"/>
    <property type="match status" value="1"/>
</dbReference>
<dbReference type="Proteomes" id="UP000243629">
    <property type="component" value="Unassembled WGS sequence"/>
</dbReference>
<organism evidence="2 3">
    <name type="scientific">Halopseudomonas yangmingensis</name>
    <dbReference type="NCBI Taxonomy" id="1720063"/>
    <lineage>
        <taxon>Bacteria</taxon>
        <taxon>Pseudomonadati</taxon>
        <taxon>Pseudomonadota</taxon>
        <taxon>Gammaproteobacteria</taxon>
        <taxon>Pseudomonadales</taxon>
        <taxon>Pseudomonadaceae</taxon>
        <taxon>Halopseudomonas</taxon>
    </lineage>
</organism>
<dbReference type="STRING" id="1720063.SAMN05216217_10650"/>
<gene>
    <name evidence="2" type="ORF">SAMN05216217_10650</name>
</gene>
<feature type="region of interest" description="Disordered" evidence="1">
    <location>
        <begin position="1"/>
        <end position="28"/>
    </location>
</feature>
<accession>A0A1I4R7Z5</accession>
<evidence type="ECO:0000256" key="1">
    <source>
        <dbReference type="SAM" id="MobiDB-lite"/>
    </source>
</evidence>
<dbReference type="RefSeq" id="WP_093474873.1">
    <property type="nucleotide sequence ID" value="NZ_FOUI01000006.1"/>
</dbReference>